<dbReference type="EMBL" id="JAUNQW010000001">
    <property type="protein sequence ID" value="MDO5456808.1"/>
    <property type="molecule type" value="Genomic_DNA"/>
</dbReference>
<dbReference type="PANTHER" id="PTHR43571">
    <property type="entry name" value="NADP-SPECIFIC GLUTAMATE DEHYDROGENASE 1-RELATED"/>
    <property type="match status" value="1"/>
</dbReference>
<keyword evidence="12" id="KW-1185">Reference proteome</keyword>
<dbReference type="Pfam" id="PF00208">
    <property type="entry name" value="ELFV_dehydrog"/>
    <property type="match status" value="1"/>
</dbReference>
<dbReference type="InterPro" id="IPR006095">
    <property type="entry name" value="Glu/Leu/Phe/Val/Trp_DH"/>
</dbReference>
<dbReference type="InterPro" id="IPR036291">
    <property type="entry name" value="NAD(P)-bd_dom_sf"/>
</dbReference>
<evidence type="ECO:0000256" key="2">
    <source>
        <dbReference type="ARBA" id="ARBA00011643"/>
    </source>
</evidence>
<feature type="binding site" evidence="7">
    <location>
        <position position="167"/>
    </location>
    <ligand>
        <name>substrate</name>
    </ligand>
</feature>
<dbReference type="Gene3D" id="1.10.285.10">
    <property type="entry name" value="Glutamate Dehydrogenase, chain A, domain 3"/>
    <property type="match status" value="2"/>
</dbReference>
<feature type="binding site" evidence="7">
    <location>
        <position position="242"/>
    </location>
    <ligand>
        <name>NAD(+)</name>
        <dbReference type="ChEBI" id="CHEBI:57540"/>
    </ligand>
</feature>
<comment type="similarity">
    <text evidence="1 5 9">Belongs to the Glu/Leu/Phe/Val dehydrogenases family.</text>
</comment>
<dbReference type="SUPFAM" id="SSF51735">
    <property type="entry name" value="NAD(P)-binding Rossmann-fold domains"/>
    <property type="match status" value="1"/>
</dbReference>
<dbReference type="AlphaFoldDB" id="A0AA43RM31"/>
<dbReference type="InterPro" id="IPR046346">
    <property type="entry name" value="Aminoacid_DH-like_N_sf"/>
</dbReference>
<evidence type="ECO:0000256" key="8">
    <source>
        <dbReference type="PIRSR" id="PIRSR000185-3"/>
    </source>
</evidence>
<dbReference type="PROSITE" id="PS00074">
    <property type="entry name" value="GLFV_DEHYDROGENASE"/>
    <property type="match status" value="1"/>
</dbReference>
<name>A0AA43RM31_9LACT</name>
<dbReference type="NCBIfam" id="NF006929">
    <property type="entry name" value="PRK09414.1"/>
    <property type="match status" value="1"/>
</dbReference>
<dbReference type="PANTHER" id="PTHR43571:SF1">
    <property type="entry name" value="NADP-SPECIFIC GLUTAMATE DEHYDROGENASE 1-RELATED"/>
    <property type="match status" value="1"/>
</dbReference>
<dbReference type="InterPro" id="IPR006096">
    <property type="entry name" value="Glu/Leu/Phe/Val/Trp_DH_C"/>
</dbReference>
<dbReference type="Gene3D" id="3.40.50.720">
    <property type="entry name" value="NAD(P)-binding Rossmann-like Domain"/>
    <property type="match status" value="1"/>
</dbReference>
<evidence type="ECO:0000256" key="7">
    <source>
        <dbReference type="PIRSR" id="PIRSR000185-2"/>
    </source>
</evidence>
<dbReference type="Gene3D" id="3.40.50.10860">
    <property type="entry name" value="Leucine Dehydrogenase, chain A, domain 1"/>
    <property type="match status" value="1"/>
</dbReference>
<dbReference type="InterPro" id="IPR006097">
    <property type="entry name" value="Glu/Leu/Phe/Val/Trp_DH_dimer"/>
</dbReference>
<feature type="binding site" evidence="7">
    <location>
        <position position="211"/>
    </location>
    <ligand>
        <name>NAD(+)</name>
        <dbReference type="ChEBI" id="CHEBI:57540"/>
    </ligand>
</feature>
<comment type="subunit">
    <text evidence="2">Homohexamer.</text>
</comment>
<gene>
    <name evidence="11" type="primary">gdhA</name>
    <name evidence="11" type="ORF">Q4F26_00545</name>
</gene>
<dbReference type="Proteomes" id="UP001171751">
    <property type="component" value="Unassembled WGS sequence"/>
</dbReference>
<dbReference type="FunFam" id="3.40.50.10860:FF:000002">
    <property type="entry name" value="Glutamate dehydrogenase"/>
    <property type="match status" value="1"/>
</dbReference>
<dbReference type="PIRSF" id="PIRSF000185">
    <property type="entry name" value="Glu_DH"/>
    <property type="match status" value="1"/>
</dbReference>
<dbReference type="PRINTS" id="PR00082">
    <property type="entry name" value="GLFDHDRGNASE"/>
</dbReference>
<proteinExistence type="inferred from homology"/>
<evidence type="ECO:0000256" key="1">
    <source>
        <dbReference type="ARBA" id="ARBA00006382"/>
    </source>
</evidence>
<evidence type="ECO:0000256" key="3">
    <source>
        <dbReference type="ARBA" id="ARBA00012896"/>
    </source>
</evidence>
<reference evidence="11" key="1">
    <citation type="submission" date="2023-07" db="EMBL/GenBank/DDBJ databases">
        <title>Between Cages and Wild: Unraveling the Impact of Captivity on Animal Microbiomes and Antimicrobial Resistance.</title>
        <authorList>
            <person name="Schmartz G.P."/>
            <person name="Rehner J."/>
            <person name="Schuff M.J."/>
            <person name="Becker S.L."/>
            <person name="Kravczyk M."/>
            <person name="Gurevich A."/>
            <person name="Francke R."/>
            <person name="Mueller R."/>
            <person name="Keller V."/>
            <person name="Keller A."/>
        </authorList>
    </citation>
    <scope>NUCLEOTIDE SEQUENCE</scope>
    <source>
        <strain evidence="11">S39M_St_73</strain>
    </source>
</reference>
<dbReference type="InterPro" id="IPR014362">
    <property type="entry name" value="Glu_DH"/>
</dbReference>
<dbReference type="SMART" id="SM00839">
    <property type="entry name" value="ELFV_dehydrog"/>
    <property type="match status" value="1"/>
</dbReference>
<feature type="active site" description="Proton donor" evidence="6">
    <location>
        <position position="128"/>
    </location>
</feature>
<dbReference type="InterPro" id="IPR033524">
    <property type="entry name" value="Glu/Leu/Phe/Val_DH_AS"/>
</dbReference>
<evidence type="ECO:0000256" key="6">
    <source>
        <dbReference type="PIRSR" id="PIRSR000185-1"/>
    </source>
</evidence>
<dbReference type="FunFam" id="1.10.285.10:FF:000001">
    <property type="entry name" value="Glutamate dehydrogenase"/>
    <property type="match status" value="1"/>
</dbReference>
<feature type="binding site" evidence="7">
    <location>
        <position position="92"/>
    </location>
    <ligand>
        <name>substrate</name>
    </ligand>
</feature>
<dbReference type="GO" id="GO:0006537">
    <property type="term" value="P:glutamate biosynthetic process"/>
    <property type="evidence" value="ECO:0007669"/>
    <property type="project" value="UniProtKB-ARBA"/>
</dbReference>
<dbReference type="GO" id="GO:0000166">
    <property type="term" value="F:nucleotide binding"/>
    <property type="evidence" value="ECO:0007669"/>
    <property type="project" value="UniProtKB-KW"/>
</dbReference>
<evidence type="ECO:0000313" key="11">
    <source>
        <dbReference type="EMBL" id="MDO5456808.1"/>
    </source>
</evidence>
<protein>
    <recommendedName>
        <fullName evidence="3 5">Glutamate dehydrogenase</fullName>
    </recommendedName>
</protein>
<comment type="caution">
    <text evidence="11">The sequence shown here is derived from an EMBL/GenBank/DDBJ whole genome shotgun (WGS) entry which is preliminary data.</text>
</comment>
<feature type="binding site" evidence="7">
    <location>
        <position position="116"/>
    </location>
    <ligand>
        <name>substrate</name>
    </ligand>
</feature>
<keyword evidence="7" id="KW-0547">Nucleotide-binding</keyword>
<dbReference type="FunFam" id="3.40.50.720:FF:000030">
    <property type="entry name" value="Glutamate dehydrogenase"/>
    <property type="match status" value="1"/>
</dbReference>
<evidence type="ECO:0000256" key="9">
    <source>
        <dbReference type="RuleBase" id="RU004417"/>
    </source>
</evidence>
<sequence>MTAKAYCQQLLENVKEKHQDKPEFIQAVSEFLTSIVPYLDEHQEIIDRNVVDILLEPERIIQFRIPWQDDRGVWQVNLGYRVQYNSALGPYKGGIRFHPTVNESIVRFLGFEQIFKNALTFLPIGGGKGGSDFDPKGKSEAEIMRFCQSFMTELQKYIGPDLDVPAGDMGVGAREIGYFYGQYKRLNQYEPGVLTGKPVSMWGSYARPEATGYGLLYMTENTLAAHSDTIQGKRVLISGKGNVGYNAAVKARELGAVVVGISGSSGAVYNENGINFDTLKDMIDNRKDFSDMERSPGSEFVEAKSIFMLDKPFDIALPCATQNEIDEEVANNMIKQGVKYVLEGANMPTYDQAIQLFKENEIIFVPGKAANAGGVAVSALEMSQNSQRLQWTFEEVDSQLKDIMENIFDLISETARRYSEEGNYTAGANIAGFMRVVDAMQMQGLV</sequence>
<evidence type="ECO:0000256" key="4">
    <source>
        <dbReference type="ARBA" id="ARBA00023002"/>
    </source>
</evidence>
<organism evidence="11 12">
    <name type="scientific">Atopococcus tabaci</name>
    <dbReference type="NCBI Taxonomy" id="269774"/>
    <lineage>
        <taxon>Bacteria</taxon>
        <taxon>Bacillati</taxon>
        <taxon>Bacillota</taxon>
        <taxon>Bacilli</taxon>
        <taxon>Lactobacillales</taxon>
        <taxon>Carnobacteriaceae</taxon>
        <taxon>Atopococcus</taxon>
    </lineage>
</organism>
<dbReference type="GO" id="GO:0004354">
    <property type="term" value="F:glutamate dehydrogenase (NADP+) activity"/>
    <property type="evidence" value="ECO:0007669"/>
    <property type="project" value="TreeGrafter"/>
</dbReference>
<dbReference type="SUPFAM" id="SSF53223">
    <property type="entry name" value="Aminoacid dehydrogenase-like, N-terminal domain"/>
    <property type="match status" value="1"/>
</dbReference>
<keyword evidence="4 5" id="KW-0560">Oxidoreductase</keyword>
<feature type="binding site" evidence="7">
    <location>
        <position position="378"/>
    </location>
    <ligand>
        <name>substrate</name>
    </ligand>
</feature>
<keyword evidence="7" id="KW-0520">NAD</keyword>
<evidence type="ECO:0000256" key="5">
    <source>
        <dbReference type="PIRNR" id="PIRNR000185"/>
    </source>
</evidence>
<dbReference type="GO" id="GO:0005829">
    <property type="term" value="C:cytosol"/>
    <property type="evidence" value="ECO:0007669"/>
    <property type="project" value="TreeGrafter"/>
</dbReference>
<evidence type="ECO:0000313" key="12">
    <source>
        <dbReference type="Proteomes" id="UP001171751"/>
    </source>
</evidence>
<feature type="site" description="Important for catalysis" evidence="8">
    <location>
        <position position="168"/>
    </location>
</feature>
<feature type="binding site" evidence="7">
    <location>
        <position position="113"/>
    </location>
    <ligand>
        <name>substrate</name>
    </ligand>
</feature>
<dbReference type="Pfam" id="PF02812">
    <property type="entry name" value="ELFV_dehydrog_N"/>
    <property type="match status" value="1"/>
</dbReference>
<feature type="domain" description="Glutamate/phenylalanine/leucine/valine/L-tryptophan dehydrogenase C-terminal" evidence="10">
    <location>
        <begin position="204"/>
        <end position="444"/>
    </location>
</feature>
<accession>A0AA43RM31</accession>
<evidence type="ECO:0000259" key="10">
    <source>
        <dbReference type="SMART" id="SM00839"/>
    </source>
</evidence>
<dbReference type="InterPro" id="IPR050724">
    <property type="entry name" value="Glu_Leu_Phe_Val_DH"/>
</dbReference>